<evidence type="ECO:0000313" key="1">
    <source>
        <dbReference type="EMBL" id="MDD1783407.1"/>
    </source>
</evidence>
<reference evidence="1" key="1">
    <citation type="submission" date="2021-12" db="EMBL/GenBank/DDBJ databases">
        <title>Enterovibrio ZSDZ35 sp. nov. and Enterovibrio ZSDZ42 sp. nov., isolated from coastal seawater in Qingdao.</title>
        <authorList>
            <person name="Zhang P."/>
        </authorList>
    </citation>
    <scope>NUCLEOTIDE SEQUENCE</scope>
    <source>
        <strain evidence="1">ZSDZ35</strain>
    </source>
</reference>
<dbReference type="Pfam" id="PF02585">
    <property type="entry name" value="PIG-L"/>
    <property type="match status" value="1"/>
</dbReference>
<sequence>MKNSTKRQLCFIRNPNFEIDNNDVYYTLGSYHRSKKPVCQLGPWHSLFVELDAPCSFDDLLKKYPSCEPILKQWLQLGLVHAYPRIDANTAVEDDKHLVVLEPHIDDAALSVGGALIKRRGKQRTTILTAIQYTDYTSYSEKTRGKRDYISSRREREARISAAMMGAAHKTMGMTDQPIRWNQPDCRDLFPESELSYLAEHLYANISELKPTELWLPLATGLHADHHNIRNAAVLMLNQHPELLETADIYFFEDQPYGYDAGKAFTEKLHANLFPYGDTSVCNIDISDVMDEKKNLVSIFGSQFKVDKMWPKIEAAAYSHITGVPSERMWKINTTPNALSYQHFERFDAMKPALSLAIKNKKVCLVLNDYFVAGDVEAFIKACSAFDISLEVFTKRTEAARVSMFENRNVDVTLYDAQSNGLHNTLTRLSERQDAFIFVSCFEFKFPERLNAARALLDGTEYYLSEWSSSMFRAFEERVEELAQDFVNNPDQVEEKTLSVA</sequence>
<dbReference type="RefSeq" id="WP_274144233.1">
    <property type="nucleotide sequence ID" value="NZ_JAJUBB010000018.1"/>
</dbReference>
<dbReference type="InterPro" id="IPR003737">
    <property type="entry name" value="GlcNAc_PI_deacetylase-related"/>
</dbReference>
<dbReference type="SUPFAM" id="SSF102588">
    <property type="entry name" value="LmbE-like"/>
    <property type="match status" value="1"/>
</dbReference>
<dbReference type="InterPro" id="IPR024078">
    <property type="entry name" value="LmbE-like_dom_sf"/>
</dbReference>
<evidence type="ECO:0000313" key="2">
    <source>
        <dbReference type="Proteomes" id="UP001149821"/>
    </source>
</evidence>
<comment type="caution">
    <text evidence="1">The sequence shown here is derived from an EMBL/GenBank/DDBJ whole genome shotgun (WGS) entry which is preliminary data.</text>
</comment>
<proteinExistence type="predicted"/>
<dbReference type="Gene3D" id="3.40.50.10320">
    <property type="entry name" value="LmbE-like"/>
    <property type="match status" value="1"/>
</dbReference>
<accession>A0ABT5QR08</accession>
<keyword evidence="2" id="KW-1185">Reference proteome</keyword>
<name>A0ABT5QR08_9GAMM</name>
<protein>
    <submittedName>
        <fullName evidence="1">PIG-L family deacetylase</fullName>
    </submittedName>
</protein>
<gene>
    <name evidence="1" type="ORF">LRP49_19735</name>
</gene>
<dbReference type="Proteomes" id="UP001149821">
    <property type="component" value="Unassembled WGS sequence"/>
</dbReference>
<dbReference type="EMBL" id="JAJUBB010000018">
    <property type="protein sequence ID" value="MDD1783407.1"/>
    <property type="molecule type" value="Genomic_DNA"/>
</dbReference>
<organism evidence="1 2">
    <name type="scientific">Enterovibrio qingdaonensis</name>
    <dbReference type="NCBI Taxonomy" id="2899818"/>
    <lineage>
        <taxon>Bacteria</taxon>
        <taxon>Pseudomonadati</taxon>
        <taxon>Pseudomonadota</taxon>
        <taxon>Gammaproteobacteria</taxon>
        <taxon>Vibrionales</taxon>
        <taxon>Vibrionaceae</taxon>
        <taxon>Enterovibrio</taxon>
    </lineage>
</organism>